<keyword evidence="1" id="KW-0732">Signal</keyword>
<dbReference type="GeneID" id="3502426"/>
<protein>
    <submittedName>
        <fullName evidence="2">Uncharacterized protein</fullName>
    </submittedName>
</protein>
<dbReference type="Proteomes" id="UP000001949">
    <property type="component" value="Unassembled WGS sequence"/>
</dbReference>
<dbReference type="EMBL" id="AAGK01000001">
    <property type="protein sequence ID" value="EAN33505.1"/>
    <property type="molecule type" value="Genomic_DNA"/>
</dbReference>
<dbReference type="eggNOG" id="ENOG502T5N2">
    <property type="taxonomic scope" value="Eukaryota"/>
</dbReference>
<comment type="caution">
    <text evidence="2">The sequence shown here is derived from an EMBL/GenBank/DDBJ whole genome shotgun (WGS) entry which is preliminary data.</text>
</comment>
<evidence type="ECO:0000313" key="3">
    <source>
        <dbReference type="Proteomes" id="UP000001949"/>
    </source>
</evidence>
<feature type="chain" id="PRO_5004241246" evidence="1">
    <location>
        <begin position="20"/>
        <end position="246"/>
    </location>
</feature>
<feature type="signal peptide" evidence="1">
    <location>
        <begin position="1"/>
        <end position="19"/>
    </location>
</feature>
<name>Q4N953_THEPA</name>
<dbReference type="AlphaFoldDB" id="Q4N953"/>
<dbReference type="RefSeq" id="XP_765788.1">
    <property type="nucleotide sequence ID" value="XM_760695.1"/>
</dbReference>
<organism evidence="2 3">
    <name type="scientific">Theileria parva</name>
    <name type="common">East coast fever infection agent</name>
    <dbReference type="NCBI Taxonomy" id="5875"/>
    <lineage>
        <taxon>Eukaryota</taxon>
        <taxon>Sar</taxon>
        <taxon>Alveolata</taxon>
        <taxon>Apicomplexa</taxon>
        <taxon>Aconoidasida</taxon>
        <taxon>Piroplasmida</taxon>
        <taxon>Theileriidae</taxon>
        <taxon>Theileria</taxon>
    </lineage>
</organism>
<proteinExistence type="predicted"/>
<reference evidence="2 3" key="1">
    <citation type="journal article" date="2005" name="Science">
        <title>Genome sequence of Theileria parva, a bovine pathogen that transforms lymphocytes.</title>
        <authorList>
            <person name="Gardner M.J."/>
            <person name="Bishop R."/>
            <person name="Shah T."/>
            <person name="de Villiers E.P."/>
            <person name="Carlton J.M."/>
            <person name="Hall N."/>
            <person name="Ren Q."/>
            <person name="Paulsen I.T."/>
            <person name="Pain A."/>
            <person name="Berriman M."/>
            <person name="Wilson R.J.M."/>
            <person name="Sato S."/>
            <person name="Ralph S.A."/>
            <person name="Mann D.J."/>
            <person name="Xiong Z."/>
            <person name="Shallom S.J."/>
            <person name="Weidman J."/>
            <person name="Jiang L."/>
            <person name="Lynn J."/>
            <person name="Weaver B."/>
            <person name="Shoaibi A."/>
            <person name="Domingo A.R."/>
            <person name="Wasawo D."/>
            <person name="Crabtree J."/>
            <person name="Wortman J.R."/>
            <person name="Haas B."/>
            <person name="Angiuoli S.V."/>
            <person name="Creasy T.H."/>
            <person name="Lu C."/>
            <person name="Suh B."/>
            <person name="Silva J.C."/>
            <person name="Utterback T.R."/>
            <person name="Feldblyum T.V."/>
            <person name="Pertea M."/>
            <person name="Allen J."/>
            <person name="Nierman W.C."/>
            <person name="Taracha E.L.N."/>
            <person name="Salzberg S.L."/>
            <person name="White O.R."/>
            <person name="Fitzhugh H.A."/>
            <person name="Morzaria S."/>
            <person name="Venter J.C."/>
            <person name="Fraser C.M."/>
            <person name="Nene V."/>
        </authorList>
    </citation>
    <scope>NUCLEOTIDE SEQUENCE [LARGE SCALE GENOMIC DNA]</scope>
    <source>
        <strain evidence="2 3">Muguga</strain>
    </source>
</reference>
<gene>
    <name evidence="2" type="ordered locus">TP01_0261</name>
</gene>
<keyword evidence="3" id="KW-1185">Reference proteome</keyword>
<accession>Q4N953</accession>
<dbReference type="VEuPathDB" id="PiroplasmaDB:TpMuguga_01g00261"/>
<dbReference type="InParanoid" id="Q4N953"/>
<dbReference type="KEGG" id="tpv:TP01_0261"/>
<evidence type="ECO:0000256" key="1">
    <source>
        <dbReference type="SAM" id="SignalP"/>
    </source>
</evidence>
<evidence type="ECO:0000313" key="2">
    <source>
        <dbReference type="EMBL" id="EAN33505.1"/>
    </source>
</evidence>
<sequence length="246" mass="28436">MNAILKTLYILFSCFLVESQGVYTRNKYDNSEQLNYLSSFFKSFNHIFSKRLIPEQLDHLIHSYLRTDFEDRNEFNPVIFYTGNENQPSSSESEGLNNGSSDNSIAECLLSEDENFSQVVQKFYMPLKDAGSFAKNFNSKVEVLGNSQERFKVLNLEGRDPESDVSRVMKKMNIKCTAVRADSISETCKACLYFEEIVLKRHFRYGHMVDCGVMECMNGYDKKLTNSPSKGYFFNDFVKYHPICIT</sequence>
<dbReference type="OMA" id="CMNGYDK"/>